<proteinExistence type="predicted"/>
<keyword evidence="4" id="KW-1185">Reference proteome</keyword>
<keyword evidence="1" id="KW-0175">Coiled coil</keyword>
<evidence type="ECO:0000313" key="4">
    <source>
        <dbReference type="Proteomes" id="UP000075714"/>
    </source>
</evidence>
<accession>A0A150G6U5</accession>
<evidence type="ECO:0000256" key="2">
    <source>
        <dbReference type="SAM" id="MobiDB-lite"/>
    </source>
</evidence>
<feature type="coiled-coil region" evidence="1">
    <location>
        <begin position="150"/>
        <end position="177"/>
    </location>
</feature>
<sequence length="230" mass="25409">MVESALSQCVVVVEKLAAKKIIVKFIFSGDYYQDIKTAASRLSDALRVFDIAIGTEQHVDLANSIKKLRDDLANVNLTGLREFVEQAAMMRELVEQQNMLWQQERHLSPAGGLALSEQRIEEIIISALQKANMSPGCAVAGTSVARSTQAEDASIMKANLQMELADLRRDKREQDEAYLAQIIAMLEVWENSSAPGRQSATAAAGAWGRTSNEEPHALRNTIQDWKTAHV</sequence>
<evidence type="ECO:0000313" key="3">
    <source>
        <dbReference type="EMBL" id="KXZ45567.1"/>
    </source>
</evidence>
<gene>
    <name evidence="3" type="ORF">GPECTOR_53g153</name>
</gene>
<evidence type="ECO:0000256" key="1">
    <source>
        <dbReference type="SAM" id="Coils"/>
    </source>
</evidence>
<dbReference type="Proteomes" id="UP000075714">
    <property type="component" value="Unassembled WGS sequence"/>
</dbReference>
<name>A0A150G6U5_GONPE</name>
<feature type="region of interest" description="Disordered" evidence="2">
    <location>
        <begin position="199"/>
        <end position="230"/>
    </location>
</feature>
<dbReference type="AlphaFoldDB" id="A0A150G6U5"/>
<dbReference type="EMBL" id="LSYV01000054">
    <property type="protein sequence ID" value="KXZ45567.1"/>
    <property type="molecule type" value="Genomic_DNA"/>
</dbReference>
<reference evidence="4" key="1">
    <citation type="journal article" date="2016" name="Nat. Commun.">
        <title>The Gonium pectorale genome demonstrates co-option of cell cycle regulation during the evolution of multicellularity.</title>
        <authorList>
            <person name="Hanschen E.R."/>
            <person name="Marriage T.N."/>
            <person name="Ferris P.J."/>
            <person name="Hamaji T."/>
            <person name="Toyoda A."/>
            <person name="Fujiyama A."/>
            <person name="Neme R."/>
            <person name="Noguchi H."/>
            <person name="Minakuchi Y."/>
            <person name="Suzuki M."/>
            <person name="Kawai-Toyooka H."/>
            <person name="Smith D.R."/>
            <person name="Sparks H."/>
            <person name="Anderson J."/>
            <person name="Bakaric R."/>
            <person name="Luria V."/>
            <person name="Karger A."/>
            <person name="Kirschner M.W."/>
            <person name="Durand P.M."/>
            <person name="Michod R.E."/>
            <person name="Nozaki H."/>
            <person name="Olson B.J."/>
        </authorList>
    </citation>
    <scope>NUCLEOTIDE SEQUENCE [LARGE SCALE GENOMIC DNA]</scope>
    <source>
        <strain evidence="4">NIES-2863</strain>
    </source>
</reference>
<comment type="caution">
    <text evidence="3">The sequence shown here is derived from an EMBL/GenBank/DDBJ whole genome shotgun (WGS) entry which is preliminary data.</text>
</comment>
<protein>
    <submittedName>
        <fullName evidence="3">Uncharacterized protein</fullName>
    </submittedName>
</protein>
<organism evidence="3 4">
    <name type="scientific">Gonium pectorale</name>
    <name type="common">Green alga</name>
    <dbReference type="NCBI Taxonomy" id="33097"/>
    <lineage>
        <taxon>Eukaryota</taxon>
        <taxon>Viridiplantae</taxon>
        <taxon>Chlorophyta</taxon>
        <taxon>core chlorophytes</taxon>
        <taxon>Chlorophyceae</taxon>
        <taxon>CS clade</taxon>
        <taxon>Chlamydomonadales</taxon>
        <taxon>Volvocaceae</taxon>
        <taxon>Gonium</taxon>
    </lineage>
</organism>